<dbReference type="GO" id="GO:0003824">
    <property type="term" value="F:catalytic activity"/>
    <property type="evidence" value="ECO:0007669"/>
    <property type="project" value="UniProtKB-ARBA"/>
</dbReference>
<evidence type="ECO:0000313" key="3">
    <source>
        <dbReference type="EMBL" id="GAN11396.1"/>
    </source>
</evidence>
<proteinExistence type="predicted"/>
<dbReference type="InterPro" id="IPR012341">
    <property type="entry name" value="6hp_glycosidase-like_sf"/>
</dbReference>
<dbReference type="InterPro" id="IPR000582">
    <property type="entry name" value="Acyl-CoA-binding_protein"/>
</dbReference>
<dbReference type="Gene3D" id="1.50.10.10">
    <property type="match status" value="1"/>
</dbReference>
<dbReference type="Proteomes" id="UP000053815">
    <property type="component" value="Unassembled WGS sequence"/>
</dbReference>
<dbReference type="SUPFAM" id="SSF47027">
    <property type="entry name" value="Acyl-CoA binding protein"/>
    <property type="match status" value="1"/>
</dbReference>
<feature type="region of interest" description="Disordered" evidence="1">
    <location>
        <begin position="268"/>
        <end position="323"/>
    </location>
</feature>
<organism evidence="3">
    <name type="scientific">Mucor ambiguus</name>
    <dbReference type="NCBI Taxonomy" id="91626"/>
    <lineage>
        <taxon>Eukaryota</taxon>
        <taxon>Fungi</taxon>
        <taxon>Fungi incertae sedis</taxon>
        <taxon>Mucoromycota</taxon>
        <taxon>Mucoromycotina</taxon>
        <taxon>Mucoromycetes</taxon>
        <taxon>Mucorales</taxon>
        <taxon>Mucorineae</taxon>
        <taxon>Mucoraceae</taxon>
        <taxon>Mucor</taxon>
    </lineage>
</organism>
<dbReference type="GO" id="GO:0005975">
    <property type="term" value="P:carbohydrate metabolic process"/>
    <property type="evidence" value="ECO:0007669"/>
    <property type="project" value="InterPro"/>
</dbReference>
<dbReference type="EMBL" id="DF836868">
    <property type="protein sequence ID" value="GAN11396.1"/>
    <property type="molecule type" value="Genomic_DNA"/>
</dbReference>
<dbReference type="PANTHER" id="PTHR31047">
    <property type="entry name" value="MEIOTICALLY UP-REGULATED GENE 157 PROTEIN"/>
    <property type="match status" value="1"/>
</dbReference>
<accession>A0A0C9MKT3</accession>
<dbReference type="SMART" id="SM01149">
    <property type="entry name" value="DUF1237"/>
    <property type="match status" value="1"/>
</dbReference>
<feature type="non-terminal residue" evidence="3">
    <location>
        <position position="929"/>
    </location>
</feature>
<feature type="compositionally biased region" description="Low complexity" evidence="1">
    <location>
        <begin position="300"/>
        <end position="316"/>
    </location>
</feature>
<evidence type="ECO:0000313" key="4">
    <source>
        <dbReference type="Proteomes" id="UP000053815"/>
    </source>
</evidence>
<dbReference type="Pfam" id="PF06824">
    <property type="entry name" value="Glyco_hydro_125"/>
    <property type="match status" value="1"/>
</dbReference>
<feature type="region of interest" description="Disordered" evidence="1">
    <location>
        <begin position="160"/>
        <end position="189"/>
    </location>
</feature>
<gene>
    <name evidence="3" type="ORF">MAM1_0579c10957</name>
</gene>
<dbReference type="InterPro" id="IPR014352">
    <property type="entry name" value="FERM/acyl-CoA-bd_prot_sf"/>
</dbReference>
<feature type="compositionally biased region" description="Basic residues" evidence="1">
    <location>
        <begin position="175"/>
        <end position="184"/>
    </location>
</feature>
<evidence type="ECO:0000256" key="1">
    <source>
        <dbReference type="SAM" id="MobiDB-lite"/>
    </source>
</evidence>
<dbReference type="AlphaFoldDB" id="A0A0C9MKT3"/>
<feature type="compositionally biased region" description="Polar residues" evidence="1">
    <location>
        <begin position="161"/>
        <end position="173"/>
    </location>
</feature>
<sequence>MSSYTTQLKFAQALSIIRAIPQSSTLQPIASEKLQFYGLYKQATEGDVNIPRPSSRQVVEYAKWKAWSRMKGMSPIDAQKLYVESLVQLLSELVHRYPRHEQTEFLKKALNSLECNGNPEMEHEDDDLFQDAYDPTEFELQENFLNHIEADQLMQEDILNSPPTSATVSSPYRSTPRHSKHYSNSRHNSFSDVVSTSDYPITPITSPGHNSVTGQWVLSQLQQQNKQNYVHPMDFLQKQQQQQHQLQHQQDLLSEADTLDREVAAATSNLVLSSPRQSPYTVSTSGNNRKKFNNKQHQHSTLSPHLSSTSTSTSSNYKKKLKKSDRALEKLQTEVTALTEQIDRLRRGIKLREERDKNRKWSTLGITRVLLKHLMANSAILLIAFYILWRRKSPIAYAIIGYIMPIIQDMIRKIIQRIVFWKVTTTEMASPSCPDYSEYSKVFHKPGSGGLLDLPFQRPAEACRKFTSTVIESVISNITSKIADLDLARLFINAYPNTLDTTIESTACIALKDNCHPLSFVITGDINAMWLRDSANQLLPYIDYIKHDVSLKRLFLGAIYMQAQFINTDPYANAFGKPNNLEALAKYTYSQQLGKREVQLLDGVFEKKWEIDSLASFMSLSYQYWNQTGDDSFVENSIWIDAVENVLNTIKLQQDPTFNITSGEALDTDYVFFQTADRPTETQFLNGRGQPVKHTGMVKSLFRPSDDATVFPFFIPGNAMLSVELDHVSQLLSKSAAATVQKSSKIQVLASETSRLSKEIKDAIYKYGVMDHPTYGKIFAYEVDGYGSTLIMDDANIPSLLSLSLIGFLDQNDTIYQNTRKLVLSKDNPYYFSGPRGSGIGGPHVGLAYAWPMSQIVRILTSADDNEIKEALSIILKSTDNTGLIHESFNVYQQGGGDNNSGYTRSWFSWANGLFGQAIMKLMNERPHL</sequence>
<dbReference type="Gene3D" id="1.20.80.10">
    <property type="match status" value="1"/>
</dbReference>
<feature type="domain" description="ACB" evidence="2">
    <location>
        <begin position="6"/>
        <end position="95"/>
    </location>
</feature>
<dbReference type="GO" id="GO:0000062">
    <property type="term" value="F:fatty-acyl-CoA binding"/>
    <property type="evidence" value="ECO:0007669"/>
    <property type="project" value="InterPro"/>
</dbReference>
<dbReference type="PROSITE" id="PS51228">
    <property type="entry name" value="ACB_2"/>
    <property type="match status" value="1"/>
</dbReference>
<feature type="compositionally biased region" description="Basic residues" evidence="1">
    <location>
        <begin position="288"/>
        <end position="298"/>
    </location>
</feature>
<dbReference type="PANTHER" id="PTHR31047:SF0">
    <property type="entry name" value="MEIOTICALLY UP-REGULATED GENE 157 PROTEIN"/>
    <property type="match status" value="1"/>
</dbReference>
<dbReference type="PRINTS" id="PR00689">
    <property type="entry name" value="ACOABINDINGP"/>
</dbReference>
<dbReference type="OrthoDB" id="7771656at2759"/>
<protein>
    <recommendedName>
        <fullName evidence="2">ACB domain-containing protein</fullName>
    </recommendedName>
</protein>
<evidence type="ECO:0000259" key="2">
    <source>
        <dbReference type="PROSITE" id="PS51228"/>
    </source>
</evidence>
<dbReference type="Pfam" id="PF00887">
    <property type="entry name" value="ACBP"/>
    <property type="match status" value="1"/>
</dbReference>
<name>A0A0C9MKT3_9FUNG</name>
<dbReference type="InterPro" id="IPR008313">
    <property type="entry name" value="GH125"/>
</dbReference>
<dbReference type="InterPro" id="IPR008928">
    <property type="entry name" value="6-hairpin_glycosidase_sf"/>
</dbReference>
<feature type="compositionally biased region" description="Polar residues" evidence="1">
    <location>
        <begin position="268"/>
        <end position="287"/>
    </location>
</feature>
<dbReference type="InterPro" id="IPR035984">
    <property type="entry name" value="Acyl-CoA-binding_sf"/>
</dbReference>
<reference evidence="3" key="1">
    <citation type="submission" date="2014-09" db="EMBL/GenBank/DDBJ databases">
        <title>Draft genome sequence of an oleaginous Mucoromycotina fungus Mucor ambiguus NBRC6742.</title>
        <authorList>
            <person name="Takeda I."/>
            <person name="Yamane N."/>
            <person name="Morita T."/>
            <person name="Tamano K."/>
            <person name="Machida M."/>
            <person name="Baker S."/>
            <person name="Koike H."/>
        </authorList>
    </citation>
    <scope>NUCLEOTIDE SEQUENCE</scope>
    <source>
        <strain evidence="3">NBRC 6742</strain>
    </source>
</reference>
<dbReference type="STRING" id="91626.A0A0C9MKT3"/>
<dbReference type="SUPFAM" id="SSF48208">
    <property type="entry name" value="Six-hairpin glycosidases"/>
    <property type="match status" value="1"/>
</dbReference>
<keyword evidence="4" id="KW-1185">Reference proteome</keyword>